<sequence>MSMSTGQNLTASLEHVTASYLDPTGQARPTAAAAITPTPGQLAGYIDLSLNEPQLVRSLHEATTDLHERPGLAAVLPTLLEDALSLTGAEAGNIQLLDPRDGSLILVTQLGFGPEFLDHFAVVNDGGSVCGRAASSCAQVVVPDVREDLACAPHQRVFRAAGVRAVQSTPLVDRAGRMIGMISTHRPHPAEPGERDLRFIELYGHLAGEVIARQLGIASPVASNGTTPRSVSREAALAQLLDDAVNGILDAGLSFAAALSLSSDDLLVQQLRAGIATLDDTIRAIQLSMYELGRP</sequence>
<protein>
    <submittedName>
        <fullName evidence="2">GAF domain-containing protein</fullName>
    </submittedName>
</protein>
<keyword evidence="3" id="KW-1185">Reference proteome</keyword>
<dbReference type="OrthoDB" id="4694899at2"/>
<gene>
    <name evidence="2" type="ORF">BCF44_104419</name>
</gene>
<evidence type="ECO:0000259" key="1">
    <source>
        <dbReference type="SMART" id="SM00065"/>
    </source>
</evidence>
<dbReference type="SMART" id="SM00065">
    <property type="entry name" value="GAF"/>
    <property type="match status" value="1"/>
</dbReference>
<organism evidence="2 3">
    <name type="scientific">Kutzneria buriramensis</name>
    <dbReference type="NCBI Taxonomy" id="1045776"/>
    <lineage>
        <taxon>Bacteria</taxon>
        <taxon>Bacillati</taxon>
        <taxon>Actinomycetota</taxon>
        <taxon>Actinomycetes</taxon>
        <taxon>Pseudonocardiales</taxon>
        <taxon>Pseudonocardiaceae</taxon>
        <taxon>Kutzneria</taxon>
    </lineage>
</organism>
<reference evidence="2 3" key="1">
    <citation type="submission" date="2018-08" db="EMBL/GenBank/DDBJ databases">
        <title>Genomic Encyclopedia of Archaeal and Bacterial Type Strains, Phase II (KMG-II): from individual species to whole genera.</title>
        <authorList>
            <person name="Goeker M."/>
        </authorList>
    </citation>
    <scope>NUCLEOTIDE SEQUENCE [LARGE SCALE GENOMIC DNA]</scope>
    <source>
        <strain evidence="2 3">DSM 45791</strain>
    </source>
</reference>
<dbReference type="AlphaFoldDB" id="A0A3E0HV67"/>
<dbReference type="Proteomes" id="UP000256269">
    <property type="component" value="Unassembled WGS sequence"/>
</dbReference>
<evidence type="ECO:0000313" key="2">
    <source>
        <dbReference type="EMBL" id="REH50146.1"/>
    </source>
</evidence>
<dbReference type="InterPro" id="IPR029016">
    <property type="entry name" value="GAF-like_dom_sf"/>
</dbReference>
<dbReference type="InterPro" id="IPR003018">
    <property type="entry name" value="GAF"/>
</dbReference>
<dbReference type="EMBL" id="QUNO01000004">
    <property type="protein sequence ID" value="REH50146.1"/>
    <property type="molecule type" value="Genomic_DNA"/>
</dbReference>
<name>A0A3E0HV67_9PSEU</name>
<dbReference type="RefSeq" id="WP_116174662.1">
    <property type="nucleotide sequence ID" value="NZ_QUNO01000004.1"/>
</dbReference>
<accession>A0A3E0HV67</accession>
<comment type="caution">
    <text evidence="2">The sequence shown here is derived from an EMBL/GenBank/DDBJ whole genome shotgun (WGS) entry which is preliminary data.</text>
</comment>
<proteinExistence type="predicted"/>
<dbReference type="Gene3D" id="3.30.450.40">
    <property type="match status" value="1"/>
</dbReference>
<evidence type="ECO:0000313" key="3">
    <source>
        <dbReference type="Proteomes" id="UP000256269"/>
    </source>
</evidence>
<dbReference type="SUPFAM" id="SSF55781">
    <property type="entry name" value="GAF domain-like"/>
    <property type="match status" value="1"/>
</dbReference>
<feature type="domain" description="GAF" evidence="1">
    <location>
        <begin position="71"/>
        <end position="221"/>
    </location>
</feature>
<dbReference type="Pfam" id="PF13185">
    <property type="entry name" value="GAF_2"/>
    <property type="match status" value="1"/>
</dbReference>